<evidence type="ECO:0000256" key="1">
    <source>
        <dbReference type="SAM" id="MobiDB-lite"/>
    </source>
</evidence>
<dbReference type="GO" id="GO:0003700">
    <property type="term" value="F:DNA-binding transcription factor activity"/>
    <property type="evidence" value="ECO:0007669"/>
    <property type="project" value="TreeGrafter"/>
</dbReference>
<dbReference type="GO" id="GO:0000978">
    <property type="term" value="F:RNA polymerase II cis-regulatory region sequence-specific DNA binding"/>
    <property type="evidence" value="ECO:0007669"/>
    <property type="project" value="TreeGrafter"/>
</dbReference>
<keyword evidence="3" id="KW-1185">Reference proteome</keyword>
<dbReference type="GO" id="GO:0005634">
    <property type="term" value="C:nucleus"/>
    <property type="evidence" value="ECO:0007669"/>
    <property type="project" value="TreeGrafter"/>
</dbReference>
<organism evidence="3 4">
    <name type="scientific">Dioscorea cayennensis subsp. rotundata</name>
    <name type="common">White Guinea yam</name>
    <name type="synonym">Dioscorea rotundata</name>
    <dbReference type="NCBI Taxonomy" id="55577"/>
    <lineage>
        <taxon>Eukaryota</taxon>
        <taxon>Viridiplantae</taxon>
        <taxon>Streptophyta</taxon>
        <taxon>Embryophyta</taxon>
        <taxon>Tracheophyta</taxon>
        <taxon>Spermatophyta</taxon>
        <taxon>Magnoliopsida</taxon>
        <taxon>Liliopsida</taxon>
        <taxon>Dioscoreales</taxon>
        <taxon>Dioscoreaceae</taxon>
        <taxon>Dioscorea</taxon>
    </lineage>
</organism>
<sequence>GFLLFLVGLQGFRKVTANQWEFAHESFRRGEKQLLYDIHRHKVSNSMAAATPPVAAVPLAALPSPTNSSEEQAMSSSSSAVTVADLLSENERLRFENGQLSRELLEIKSLYNNILNIMSNYTAKNTVAVTAPGKVPLEPMPAQPEHSHRLFGVLIGEKRIRSNEAEDPNKEVKRRLSDSDPPAQPEHSHRLFGVLIGEKQIRSNEAEDPNEEVKRRLSDSDPIDGQDPLNWMLCCPPPANQ</sequence>
<feature type="compositionally biased region" description="Basic and acidic residues" evidence="1">
    <location>
        <begin position="199"/>
        <end position="219"/>
    </location>
</feature>
<dbReference type="GeneID" id="120272240"/>
<evidence type="ECO:0000313" key="3">
    <source>
        <dbReference type="Proteomes" id="UP001515500"/>
    </source>
</evidence>
<evidence type="ECO:0000256" key="2">
    <source>
        <dbReference type="SAM" id="SignalP"/>
    </source>
</evidence>
<protein>
    <submittedName>
        <fullName evidence="4">Heat stress transcription factor B-2b-like</fullName>
    </submittedName>
</protein>
<accession>A0AB40C718</accession>
<keyword evidence="2" id="KW-0732">Signal</keyword>
<evidence type="ECO:0000313" key="4">
    <source>
        <dbReference type="RefSeq" id="XP_039134938.1"/>
    </source>
</evidence>
<name>A0AB40C718_DIOCR</name>
<proteinExistence type="predicted"/>
<feature type="signal peptide" evidence="2">
    <location>
        <begin position="1"/>
        <end position="17"/>
    </location>
</feature>
<dbReference type="RefSeq" id="XP_039134938.1">
    <property type="nucleotide sequence ID" value="XM_039279004.1"/>
</dbReference>
<gene>
    <name evidence="4" type="primary">LOC120272240</name>
</gene>
<feature type="chain" id="PRO_5044290724" evidence="2">
    <location>
        <begin position="18"/>
        <end position="241"/>
    </location>
</feature>
<feature type="region of interest" description="Disordered" evidence="1">
    <location>
        <begin position="161"/>
        <end position="241"/>
    </location>
</feature>
<feature type="compositionally biased region" description="Basic and acidic residues" evidence="1">
    <location>
        <begin position="161"/>
        <end position="178"/>
    </location>
</feature>
<feature type="non-terminal residue" evidence="4">
    <location>
        <position position="1"/>
    </location>
</feature>
<reference evidence="4" key="1">
    <citation type="submission" date="2025-08" db="UniProtKB">
        <authorList>
            <consortium name="RefSeq"/>
        </authorList>
    </citation>
    <scope>IDENTIFICATION</scope>
</reference>
<dbReference type="GO" id="GO:0006357">
    <property type="term" value="P:regulation of transcription by RNA polymerase II"/>
    <property type="evidence" value="ECO:0007669"/>
    <property type="project" value="TreeGrafter"/>
</dbReference>
<dbReference type="PANTHER" id="PTHR10015">
    <property type="entry name" value="HEAT SHOCK TRANSCRIPTION FACTOR"/>
    <property type="match status" value="1"/>
</dbReference>
<dbReference type="Proteomes" id="UP001515500">
    <property type="component" value="Chromosome 11"/>
</dbReference>
<dbReference type="PANTHER" id="PTHR10015:SF169">
    <property type="entry name" value="HEAT STRESS TRANSCRIPTION FACTOR B-2B"/>
    <property type="match status" value="1"/>
</dbReference>
<dbReference type="AlphaFoldDB" id="A0AB40C718"/>